<dbReference type="PANTHER" id="PTHR32361">
    <property type="entry name" value="FERRIC/CUPRIC REDUCTASE TRANSMEMBRANE COMPONENT"/>
    <property type="match status" value="1"/>
</dbReference>
<evidence type="ECO:0000313" key="10">
    <source>
        <dbReference type="EMBL" id="OJJ66324.1"/>
    </source>
</evidence>
<feature type="non-terminal residue" evidence="10">
    <location>
        <position position="447"/>
    </location>
</feature>
<keyword evidence="4 7" id="KW-1133">Transmembrane helix</keyword>
<dbReference type="Gene3D" id="3.40.50.80">
    <property type="entry name" value="Nucleotide-binding domain of ferredoxin-NADP reductase (FNR) module"/>
    <property type="match status" value="1"/>
</dbReference>
<dbReference type="InterPro" id="IPR051410">
    <property type="entry name" value="Ferric/Cupric_Reductase"/>
</dbReference>
<dbReference type="GO" id="GO:0006879">
    <property type="term" value="P:intracellular iron ion homeostasis"/>
    <property type="evidence" value="ECO:0007669"/>
    <property type="project" value="TreeGrafter"/>
</dbReference>
<keyword evidence="3 7" id="KW-0812">Transmembrane</keyword>
<organism evidence="10 11">
    <name type="scientific">Aspergillus brasiliensis (strain CBS 101740 / IMI 381727 / IBT 21946)</name>
    <dbReference type="NCBI Taxonomy" id="767769"/>
    <lineage>
        <taxon>Eukaryota</taxon>
        <taxon>Fungi</taxon>
        <taxon>Dikarya</taxon>
        <taxon>Ascomycota</taxon>
        <taxon>Pezizomycotina</taxon>
        <taxon>Eurotiomycetes</taxon>
        <taxon>Eurotiomycetidae</taxon>
        <taxon>Eurotiales</taxon>
        <taxon>Aspergillaceae</taxon>
        <taxon>Aspergillus</taxon>
        <taxon>Aspergillus subgen. Circumdati</taxon>
    </lineage>
</organism>
<gene>
    <name evidence="10" type="ORF">ASPBRDRAFT_95598</name>
</gene>
<dbReference type="CDD" id="cd06186">
    <property type="entry name" value="NOX_Duox_like_FAD_NADP"/>
    <property type="match status" value="1"/>
</dbReference>
<protein>
    <submittedName>
        <fullName evidence="10">Uncharacterized protein</fullName>
    </submittedName>
</protein>
<feature type="domain" description="Ferric oxidoreductase" evidence="8">
    <location>
        <begin position="56"/>
        <end position="162"/>
    </location>
</feature>
<feature type="domain" description="FAD-binding 8" evidence="9">
    <location>
        <begin position="228"/>
        <end position="290"/>
    </location>
</feature>
<dbReference type="InterPro" id="IPR039261">
    <property type="entry name" value="FNR_nucleotide-bd"/>
</dbReference>
<accession>A0A1L9U3S2</accession>
<proteinExistence type="predicted"/>
<evidence type="ECO:0000256" key="5">
    <source>
        <dbReference type="ARBA" id="ARBA00023065"/>
    </source>
</evidence>
<feature type="transmembrane region" description="Helical" evidence="7">
    <location>
        <begin position="121"/>
        <end position="140"/>
    </location>
</feature>
<keyword evidence="6 7" id="KW-0472">Membrane</keyword>
<dbReference type="OrthoDB" id="4494341at2759"/>
<reference evidence="11" key="1">
    <citation type="journal article" date="2017" name="Genome Biol.">
        <title>Comparative genomics reveals high biological diversity and specific adaptations in the industrially and medically important fungal genus Aspergillus.</title>
        <authorList>
            <person name="de Vries R.P."/>
            <person name="Riley R."/>
            <person name="Wiebenga A."/>
            <person name="Aguilar-Osorio G."/>
            <person name="Amillis S."/>
            <person name="Uchima C.A."/>
            <person name="Anderluh G."/>
            <person name="Asadollahi M."/>
            <person name="Askin M."/>
            <person name="Barry K."/>
            <person name="Battaglia E."/>
            <person name="Bayram O."/>
            <person name="Benocci T."/>
            <person name="Braus-Stromeyer S.A."/>
            <person name="Caldana C."/>
            <person name="Canovas D."/>
            <person name="Cerqueira G.C."/>
            <person name="Chen F."/>
            <person name="Chen W."/>
            <person name="Choi C."/>
            <person name="Clum A."/>
            <person name="Dos Santos R.A."/>
            <person name="Damasio A.R."/>
            <person name="Diallinas G."/>
            <person name="Emri T."/>
            <person name="Fekete E."/>
            <person name="Flipphi M."/>
            <person name="Freyberg S."/>
            <person name="Gallo A."/>
            <person name="Gournas C."/>
            <person name="Habgood R."/>
            <person name="Hainaut M."/>
            <person name="Harispe M.L."/>
            <person name="Henrissat B."/>
            <person name="Hilden K.S."/>
            <person name="Hope R."/>
            <person name="Hossain A."/>
            <person name="Karabika E."/>
            <person name="Karaffa L."/>
            <person name="Karanyi Z."/>
            <person name="Krasevec N."/>
            <person name="Kuo A."/>
            <person name="Kusch H."/>
            <person name="LaButti K."/>
            <person name="Lagendijk E.L."/>
            <person name="Lapidus A."/>
            <person name="Levasseur A."/>
            <person name="Lindquist E."/>
            <person name="Lipzen A."/>
            <person name="Logrieco A.F."/>
            <person name="MacCabe A."/>
            <person name="Maekelae M.R."/>
            <person name="Malavazi I."/>
            <person name="Melin P."/>
            <person name="Meyer V."/>
            <person name="Mielnichuk N."/>
            <person name="Miskei M."/>
            <person name="Molnar A.P."/>
            <person name="Mule G."/>
            <person name="Ngan C.Y."/>
            <person name="Orejas M."/>
            <person name="Orosz E."/>
            <person name="Ouedraogo J.P."/>
            <person name="Overkamp K.M."/>
            <person name="Park H.-S."/>
            <person name="Perrone G."/>
            <person name="Piumi F."/>
            <person name="Punt P.J."/>
            <person name="Ram A.F."/>
            <person name="Ramon A."/>
            <person name="Rauscher S."/>
            <person name="Record E."/>
            <person name="Riano-Pachon D.M."/>
            <person name="Robert V."/>
            <person name="Roehrig J."/>
            <person name="Ruller R."/>
            <person name="Salamov A."/>
            <person name="Salih N.S."/>
            <person name="Samson R.A."/>
            <person name="Sandor E."/>
            <person name="Sanguinetti M."/>
            <person name="Schuetze T."/>
            <person name="Sepcic K."/>
            <person name="Shelest E."/>
            <person name="Sherlock G."/>
            <person name="Sophianopoulou V."/>
            <person name="Squina F.M."/>
            <person name="Sun H."/>
            <person name="Susca A."/>
            <person name="Todd R.B."/>
            <person name="Tsang A."/>
            <person name="Unkles S.E."/>
            <person name="van de Wiele N."/>
            <person name="van Rossen-Uffink D."/>
            <person name="Oliveira J.V."/>
            <person name="Vesth T.C."/>
            <person name="Visser J."/>
            <person name="Yu J.-H."/>
            <person name="Zhou M."/>
            <person name="Andersen M.R."/>
            <person name="Archer D.B."/>
            <person name="Baker S.E."/>
            <person name="Benoit I."/>
            <person name="Brakhage A.A."/>
            <person name="Braus G.H."/>
            <person name="Fischer R."/>
            <person name="Frisvad J.C."/>
            <person name="Goldman G.H."/>
            <person name="Houbraken J."/>
            <person name="Oakley B."/>
            <person name="Pocsi I."/>
            <person name="Scazzocchio C."/>
            <person name="Seiboth B."/>
            <person name="vanKuyk P.A."/>
            <person name="Wortman J."/>
            <person name="Dyer P.S."/>
            <person name="Grigoriev I.V."/>
        </authorList>
    </citation>
    <scope>NUCLEOTIDE SEQUENCE [LARGE SCALE GENOMIC DNA]</scope>
    <source>
        <strain evidence="11">CBS 101740 / IMI 381727 / IBT 21946</strain>
    </source>
</reference>
<evidence type="ECO:0000256" key="2">
    <source>
        <dbReference type="ARBA" id="ARBA00022448"/>
    </source>
</evidence>
<evidence type="ECO:0000259" key="9">
    <source>
        <dbReference type="Pfam" id="PF08022"/>
    </source>
</evidence>
<dbReference type="OMA" id="EISEECY"/>
<evidence type="ECO:0000313" key="11">
    <source>
        <dbReference type="Proteomes" id="UP000184499"/>
    </source>
</evidence>
<feature type="transmembrane region" description="Helical" evidence="7">
    <location>
        <begin position="51"/>
        <end position="74"/>
    </location>
</feature>
<name>A0A1L9U3S2_ASPBC</name>
<feature type="transmembrane region" description="Helical" evidence="7">
    <location>
        <begin position="86"/>
        <end position="109"/>
    </location>
</feature>
<keyword evidence="11" id="KW-1185">Reference proteome</keyword>
<keyword evidence="5" id="KW-0406">Ion transport</keyword>
<dbReference type="InterPro" id="IPR013112">
    <property type="entry name" value="FAD-bd_8"/>
</dbReference>
<evidence type="ECO:0000259" key="8">
    <source>
        <dbReference type="Pfam" id="PF01794"/>
    </source>
</evidence>
<dbReference type="GO" id="GO:0015677">
    <property type="term" value="P:copper ion import"/>
    <property type="evidence" value="ECO:0007669"/>
    <property type="project" value="TreeGrafter"/>
</dbReference>
<evidence type="ECO:0000256" key="1">
    <source>
        <dbReference type="ARBA" id="ARBA00004141"/>
    </source>
</evidence>
<dbReference type="Pfam" id="PF01794">
    <property type="entry name" value="Ferric_reduct"/>
    <property type="match status" value="1"/>
</dbReference>
<comment type="subcellular location">
    <subcellularLocation>
        <location evidence="1">Membrane</location>
        <topology evidence="1">Multi-pass membrane protein</topology>
    </subcellularLocation>
</comment>
<dbReference type="STRING" id="767769.A0A1L9U3S2"/>
<dbReference type="Pfam" id="PF08022">
    <property type="entry name" value="FAD_binding_8"/>
    <property type="match status" value="1"/>
</dbReference>
<dbReference type="GeneID" id="93582022"/>
<dbReference type="GO" id="GO:0000293">
    <property type="term" value="F:ferric-chelate reductase activity"/>
    <property type="evidence" value="ECO:0007669"/>
    <property type="project" value="TreeGrafter"/>
</dbReference>
<evidence type="ECO:0000256" key="3">
    <source>
        <dbReference type="ARBA" id="ARBA00022692"/>
    </source>
</evidence>
<dbReference type="InterPro" id="IPR013130">
    <property type="entry name" value="Fe3_Rdtase_TM_dom"/>
</dbReference>
<dbReference type="EMBL" id="KV878699">
    <property type="protein sequence ID" value="OJJ66324.1"/>
    <property type="molecule type" value="Genomic_DNA"/>
</dbReference>
<feature type="transmembrane region" description="Helical" evidence="7">
    <location>
        <begin position="147"/>
        <end position="164"/>
    </location>
</feature>
<dbReference type="Proteomes" id="UP000184499">
    <property type="component" value="Unassembled WGS sequence"/>
</dbReference>
<dbReference type="GO" id="GO:0005886">
    <property type="term" value="C:plasma membrane"/>
    <property type="evidence" value="ECO:0007669"/>
    <property type="project" value="TreeGrafter"/>
</dbReference>
<evidence type="ECO:0000256" key="6">
    <source>
        <dbReference type="ARBA" id="ARBA00023136"/>
    </source>
</evidence>
<evidence type="ECO:0000256" key="4">
    <source>
        <dbReference type="ARBA" id="ARBA00022989"/>
    </source>
</evidence>
<dbReference type="GO" id="GO:0006826">
    <property type="term" value="P:iron ion transport"/>
    <property type="evidence" value="ECO:0007669"/>
    <property type="project" value="TreeGrafter"/>
</dbReference>
<feature type="non-terminal residue" evidence="10">
    <location>
        <position position="1"/>
    </location>
</feature>
<evidence type="ECO:0000256" key="7">
    <source>
        <dbReference type="SAM" id="Phobius"/>
    </source>
</evidence>
<feature type="transmembrane region" description="Helical" evidence="7">
    <location>
        <begin position="176"/>
        <end position="198"/>
    </location>
</feature>
<feature type="transmembrane region" description="Helical" evidence="7">
    <location>
        <begin position="25"/>
        <end position="45"/>
    </location>
</feature>
<dbReference type="PANTHER" id="PTHR32361:SF26">
    <property type="entry name" value="FAD-BINDING 8 DOMAIN-CONTAINING PROTEIN-RELATED"/>
    <property type="match status" value="1"/>
</dbReference>
<sequence length="447" mass="51016">LLRKLSFFFLKHIVYPTLFRRRSRLWVLLQITYWAGTLTCNFIFTHSLGTIGARAGSIAIANLVPLLLAGRLNLAANLLGIPFRSYLQFHGTFGAMTIVQAALHSAITIRERGLDPQEPVQFYGVLAASAISLSVVLLLIRKWVYELFLKLHYWIAVLIMIALWRHAYLQKAFAPLYLIVGSSAFGLSTLLHLILLFYRNLTSTRFGSRAGVRRRQSGAAEIVIPVNRPFVVRAGMTVYIWMPGVSPLSFLQSHPFTITWWETDNEGKAKSLSLLVQKRNGFTRRLLEHGATEFLTWIDGPYSERLDLGQYQRVLMVASGDGIVAQIPYIRELLDLALDTDRTIFVAWEVDDTAQLDWVYPWMDKLLAKDKGNYILRFGLYMPGGSENNIPPQPWNSRHERIWKLHGLSAHGNIRHGIRKVVQSEMDDLIDFIELPFQPAENRKVKK</sequence>
<dbReference type="RefSeq" id="XP_067473574.1">
    <property type="nucleotide sequence ID" value="XM_067629535.1"/>
</dbReference>
<dbReference type="AlphaFoldDB" id="A0A1L9U3S2"/>
<dbReference type="VEuPathDB" id="FungiDB:ASPBRDRAFT_95598"/>
<keyword evidence="2" id="KW-0813">Transport</keyword>